<dbReference type="AlphaFoldDB" id="A0AAV5VEI5"/>
<gene>
    <name evidence="1" type="ORF">PFISCL1PPCAC_7925</name>
</gene>
<organism evidence="1 2">
    <name type="scientific">Pristionchus fissidentatus</name>
    <dbReference type="NCBI Taxonomy" id="1538716"/>
    <lineage>
        <taxon>Eukaryota</taxon>
        <taxon>Metazoa</taxon>
        <taxon>Ecdysozoa</taxon>
        <taxon>Nematoda</taxon>
        <taxon>Chromadorea</taxon>
        <taxon>Rhabditida</taxon>
        <taxon>Rhabditina</taxon>
        <taxon>Diplogasteromorpha</taxon>
        <taxon>Diplogasteroidea</taxon>
        <taxon>Neodiplogasteridae</taxon>
        <taxon>Pristionchus</taxon>
    </lineage>
</organism>
<comment type="caution">
    <text evidence="1">The sequence shown here is derived from an EMBL/GenBank/DDBJ whole genome shotgun (WGS) entry which is preliminary data.</text>
</comment>
<reference evidence="1" key="1">
    <citation type="submission" date="2023-10" db="EMBL/GenBank/DDBJ databases">
        <title>Genome assembly of Pristionchus species.</title>
        <authorList>
            <person name="Yoshida K."/>
            <person name="Sommer R.J."/>
        </authorList>
    </citation>
    <scope>NUCLEOTIDE SEQUENCE</scope>
    <source>
        <strain evidence="1">RS5133</strain>
    </source>
</reference>
<accession>A0AAV5VEI5</accession>
<sequence length="95" mass="10589">LHLLDGDIYVLLLLADPFERARVDGTEGATSQFIADVDVLVDEVIVGPLHGTFEERPRHVAVLRRLAHVVLDQRHQRCPIHAVVERPEAVLVVDA</sequence>
<protein>
    <submittedName>
        <fullName evidence="1">Uncharacterized protein</fullName>
    </submittedName>
</protein>
<keyword evidence="2" id="KW-1185">Reference proteome</keyword>
<evidence type="ECO:0000313" key="2">
    <source>
        <dbReference type="Proteomes" id="UP001432322"/>
    </source>
</evidence>
<feature type="non-terminal residue" evidence="1">
    <location>
        <position position="1"/>
    </location>
</feature>
<evidence type="ECO:0000313" key="1">
    <source>
        <dbReference type="EMBL" id="GMT16628.1"/>
    </source>
</evidence>
<dbReference type="Proteomes" id="UP001432322">
    <property type="component" value="Unassembled WGS sequence"/>
</dbReference>
<name>A0AAV5VEI5_9BILA</name>
<proteinExistence type="predicted"/>
<feature type="non-terminal residue" evidence="1">
    <location>
        <position position="95"/>
    </location>
</feature>
<dbReference type="EMBL" id="BTSY01000002">
    <property type="protein sequence ID" value="GMT16628.1"/>
    <property type="molecule type" value="Genomic_DNA"/>
</dbReference>